<keyword evidence="1" id="KW-0812">Transmembrane</keyword>
<reference evidence="2 3" key="1">
    <citation type="submission" date="2020-07" db="EMBL/GenBank/DDBJ databases">
        <title>Fungal Genomes of the International Space Station.</title>
        <authorList>
            <person name="Seuylemezian A."/>
            <person name="Singh N.K."/>
            <person name="Wood J."/>
            <person name="Venkateswaran K."/>
        </authorList>
    </citation>
    <scope>NUCLEOTIDE SEQUENCE [LARGE SCALE GENOMIC DNA]</scope>
    <source>
        <strain evidence="2 3">PL-B2</strain>
    </source>
</reference>
<evidence type="ECO:0000313" key="3">
    <source>
        <dbReference type="Proteomes" id="UP000769780"/>
    </source>
</evidence>
<dbReference type="Proteomes" id="UP000769780">
    <property type="component" value="Unassembled WGS sequence"/>
</dbReference>
<keyword evidence="1" id="KW-1133">Transmembrane helix</keyword>
<name>A0ABS7K1Y9_9BACI</name>
<protein>
    <submittedName>
        <fullName evidence="2">DUF5392 family protein</fullName>
    </submittedName>
</protein>
<organism evidence="2 3">
    <name type="scientific">Mesobacillus maritimus</name>
    <dbReference type="NCBI Taxonomy" id="1643336"/>
    <lineage>
        <taxon>Bacteria</taxon>
        <taxon>Bacillati</taxon>
        <taxon>Bacillota</taxon>
        <taxon>Bacilli</taxon>
        <taxon>Bacillales</taxon>
        <taxon>Bacillaceae</taxon>
        <taxon>Mesobacillus</taxon>
    </lineage>
</organism>
<keyword evidence="1" id="KW-0472">Membrane</keyword>
<accession>A0ABS7K1Y9</accession>
<keyword evidence="3" id="KW-1185">Reference proteome</keyword>
<feature type="transmembrane region" description="Helical" evidence="1">
    <location>
        <begin position="63"/>
        <end position="80"/>
    </location>
</feature>
<dbReference type="Pfam" id="PF17370">
    <property type="entry name" value="DUF5392"/>
    <property type="match status" value="1"/>
</dbReference>
<dbReference type="InterPro" id="IPR020205">
    <property type="entry name" value="Uncharacterised_YwnF_TM"/>
</dbReference>
<dbReference type="RefSeq" id="WP_221871818.1">
    <property type="nucleotide sequence ID" value="NZ_JACWFH010000007.1"/>
</dbReference>
<sequence length="147" mass="17186">MVNMKIPDLPKHVSKEIEKLQEVLNPIMKKVTKYTMWTLPLILFSMFNLLSLMFVGALNFDNLSMILFFALAGAVGMALYKEIRIQRKQIQKISANYIIERIKKSEIATETHKNQYIALVSEQPIGKMLNHFITFLNEEENRRRLLN</sequence>
<proteinExistence type="predicted"/>
<evidence type="ECO:0000313" key="2">
    <source>
        <dbReference type="EMBL" id="MBY0096194.1"/>
    </source>
</evidence>
<dbReference type="EMBL" id="JACWFH010000007">
    <property type="protein sequence ID" value="MBY0096194.1"/>
    <property type="molecule type" value="Genomic_DNA"/>
</dbReference>
<feature type="transmembrane region" description="Helical" evidence="1">
    <location>
        <begin position="37"/>
        <end position="57"/>
    </location>
</feature>
<gene>
    <name evidence="2" type="ORF">H0185_05165</name>
</gene>
<evidence type="ECO:0000256" key="1">
    <source>
        <dbReference type="SAM" id="Phobius"/>
    </source>
</evidence>
<comment type="caution">
    <text evidence="2">The sequence shown here is derived from an EMBL/GenBank/DDBJ whole genome shotgun (WGS) entry which is preliminary data.</text>
</comment>